<keyword evidence="2" id="KW-1185">Reference proteome</keyword>
<organism evidence="1 2">
    <name type="scientific">Pelagicoccus enzymogenes</name>
    <dbReference type="NCBI Taxonomy" id="2773457"/>
    <lineage>
        <taxon>Bacteria</taxon>
        <taxon>Pseudomonadati</taxon>
        <taxon>Verrucomicrobiota</taxon>
        <taxon>Opitutia</taxon>
        <taxon>Puniceicoccales</taxon>
        <taxon>Pelagicoccaceae</taxon>
        <taxon>Pelagicoccus</taxon>
    </lineage>
</organism>
<gene>
    <name evidence="1" type="ORF">IEN85_02300</name>
</gene>
<name>A0A927F5N2_9BACT</name>
<proteinExistence type="predicted"/>
<sequence length="436" mass="47270">MRLAAKIAFSILTLTALGFCVAFILEAIRQEARPAATVAEVKAGKEAPQLPEVARSVEKANWQSLLAREAGNEIAFADKVLRENERQGALMLEVALRDFSGPQLEQHFAELMARDLDDHRALGYAGRVLQEIAQRSPDLGVALLSAMTPAERAALVPSVARGWTMADPQGAFAWIESAWVAPDGGYIDRGLQNDLYGRAMDVLVGELRDYEQAAEVLAGLADPDLKAELTELVAHRIVRDGPENALDRLAELETGVFDVSVMDAVAEQWAARDGEGAAQWVLANEQEMSLAGVRSIAKHLTLGAEDEELHGFHEGLGEPGKRDSVASEVSRLKARREPVVSAQWARAIEDPSTRQRAVLDALYEIGYEDIGSSLGYIDYVYLPEDEGRAPVVFSTLKDWLAVDVEAVAGYLGSGRANLSASLSEELLSEMALLPQG</sequence>
<dbReference type="Proteomes" id="UP000622317">
    <property type="component" value="Unassembled WGS sequence"/>
</dbReference>
<accession>A0A927F5N2</accession>
<dbReference type="EMBL" id="JACYFG010000004">
    <property type="protein sequence ID" value="MBD5778324.1"/>
    <property type="molecule type" value="Genomic_DNA"/>
</dbReference>
<reference evidence="1" key="1">
    <citation type="submission" date="2020-09" db="EMBL/GenBank/DDBJ databases">
        <title>Pelagicoccus enzymogenes sp. nov. with an EPS production, isolated from marine sediment.</title>
        <authorList>
            <person name="Feng X."/>
        </authorList>
    </citation>
    <scope>NUCLEOTIDE SEQUENCE</scope>
    <source>
        <strain evidence="1">NFK12</strain>
    </source>
</reference>
<evidence type="ECO:0000313" key="1">
    <source>
        <dbReference type="EMBL" id="MBD5778324.1"/>
    </source>
</evidence>
<dbReference type="AlphaFoldDB" id="A0A927F5N2"/>
<comment type="caution">
    <text evidence="1">The sequence shown here is derived from an EMBL/GenBank/DDBJ whole genome shotgun (WGS) entry which is preliminary data.</text>
</comment>
<protein>
    <submittedName>
        <fullName evidence="1">Uncharacterized protein</fullName>
    </submittedName>
</protein>
<dbReference type="RefSeq" id="WP_191615458.1">
    <property type="nucleotide sequence ID" value="NZ_JACYFG010000004.1"/>
</dbReference>
<evidence type="ECO:0000313" key="2">
    <source>
        <dbReference type="Proteomes" id="UP000622317"/>
    </source>
</evidence>